<evidence type="ECO:0000313" key="1">
    <source>
        <dbReference type="EMBL" id="GAA4607207.1"/>
    </source>
</evidence>
<accession>A0ABP8TJL2</accession>
<comment type="caution">
    <text evidence="1">The sequence shown here is derived from an EMBL/GenBank/DDBJ whole genome shotgun (WGS) entry which is preliminary data.</text>
</comment>
<dbReference type="PANTHER" id="PTHR43434:SF1">
    <property type="entry name" value="PHOSPHOGLYCOLATE PHOSPHATASE"/>
    <property type="match status" value="1"/>
</dbReference>
<dbReference type="InterPro" id="IPR041492">
    <property type="entry name" value="HAD_2"/>
</dbReference>
<dbReference type="SFLD" id="SFLDS00003">
    <property type="entry name" value="Haloacid_Dehalogenase"/>
    <property type="match status" value="1"/>
</dbReference>
<protein>
    <submittedName>
        <fullName evidence="1">HAD-IA family hydrolase</fullName>
    </submittedName>
</protein>
<dbReference type="Gene3D" id="1.10.150.240">
    <property type="entry name" value="Putative phosphatase, domain 2"/>
    <property type="match status" value="1"/>
</dbReference>
<keyword evidence="1" id="KW-0378">Hydrolase</keyword>
<evidence type="ECO:0000313" key="2">
    <source>
        <dbReference type="Proteomes" id="UP001500212"/>
    </source>
</evidence>
<dbReference type="GO" id="GO:0016787">
    <property type="term" value="F:hydrolase activity"/>
    <property type="evidence" value="ECO:0007669"/>
    <property type="project" value="UniProtKB-KW"/>
</dbReference>
<dbReference type="Gene3D" id="3.40.50.1000">
    <property type="entry name" value="HAD superfamily/HAD-like"/>
    <property type="match status" value="1"/>
</dbReference>
<dbReference type="InterPro" id="IPR023198">
    <property type="entry name" value="PGP-like_dom2"/>
</dbReference>
<sequence length="213" mass="23499">MAMTHIVWDWNGTLFDDIDATVDATNEVFASYGLPMMDRAGFQAIYSRPIWACYERLLGRALEEGEWERLDAAFHDSYHRLMERCRLAADARHAIDALTDAGHTQSLLSMWHHDRLTVAVREHGIGEIFRRVDGLRPGEAGGSKAEFMVRHLSRLGVDPAEVVAVGDSADDAAAARHAGARAILYAGGTQARADLARLGLPVVDRLTEISAYI</sequence>
<reference evidence="2" key="1">
    <citation type="journal article" date="2019" name="Int. J. Syst. Evol. Microbiol.">
        <title>The Global Catalogue of Microorganisms (GCM) 10K type strain sequencing project: providing services to taxonomists for standard genome sequencing and annotation.</title>
        <authorList>
            <consortium name="The Broad Institute Genomics Platform"/>
            <consortium name="The Broad Institute Genome Sequencing Center for Infectious Disease"/>
            <person name="Wu L."/>
            <person name="Ma J."/>
        </authorList>
    </citation>
    <scope>NUCLEOTIDE SEQUENCE [LARGE SCALE GENOMIC DNA]</scope>
    <source>
        <strain evidence="2">JCM 17938</strain>
    </source>
</reference>
<dbReference type="Proteomes" id="UP001500212">
    <property type="component" value="Unassembled WGS sequence"/>
</dbReference>
<proteinExistence type="predicted"/>
<dbReference type="SUPFAM" id="SSF56784">
    <property type="entry name" value="HAD-like"/>
    <property type="match status" value="1"/>
</dbReference>
<dbReference type="Pfam" id="PF13419">
    <property type="entry name" value="HAD_2"/>
    <property type="match status" value="1"/>
</dbReference>
<keyword evidence="2" id="KW-1185">Reference proteome</keyword>
<dbReference type="SFLD" id="SFLDG01129">
    <property type="entry name" value="C1.5:_HAD__Beta-PGM__Phosphata"/>
    <property type="match status" value="1"/>
</dbReference>
<dbReference type="InterPro" id="IPR036412">
    <property type="entry name" value="HAD-like_sf"/>
</dbReference>
<gene>
    <name evidence="1" type="ORF">GCM10023195_27120</name>
</gene>
<organism evidence="1 2">
    <name type="scientific">Actinoallomurus liliacearum</name>
    <dbReference type="NCBI Taxonomy" id="1080073"/>
    <lineage>
        <taxon>Bacteria</taxon>
        <taxon>Bacillati</taxon>
        <taxon>Actinomycetota</taxon>
        <taxon>Actinomycetes</taxon>
        <taxon>Streptosporangiales</taxon>
        <taxon>Thermomonosporaceae</taxon>
        <taxon>Actinoallomurus</taxon>
    </lineage>
</organism>
<name>A0ABP8TJL2_9ACTN</name>
<dbReference type="PANTHER" id="PTHR43434">
    <property type="entry name" value="PHOSPHOGLYCOLATE PHOSPHATASE"/>
    <property type="match status" value="1"/>
</dbReference>
<dbReference type="InterPro" id="IPR050155">
    <property type="entry name" value="HAD-like_hydrolase_sf"/>
</dbReference>
<dbReference type="EMBL" id="BAABHJ010000005">
    <property type="protein sequence ID" value="GAA4607207.1"/>
    <property type="molecule type" value="Genomic_DNA"/>
</dbReference>
<dbReference type="InterPro" id="IPR023214">
    <property type="entry name" value="HAD_sf"/>
</dbReference>